<feature type="transmembrane region" description="Helical" evidence="1">
    <location>
        <begin position="325"/>
        <end position="349"/>
    </location>
</feature>
<dbReference type="EMBL" id="FQVQ01000001">
    <property type="protein sequence ID" value="SHE72725.1"/>
    <property type="molecule type" value="Genomic_DNA"/>
</dbReference>
<evidence type="ECO:0000313" key="2">
    <source>
        <dbReference type="EMBL" id="SHE72725.1"/>
    </source>
</evidence>
<feature type="transmembrane region" description="Helical" evidence="1">
    <location>
        <begin position="51"/>
        <end position="76"/>
    </location>
</feature>
<dbReference type="STRING" id="1124188.SAMN05444377_10165"/>
<feature type="transmembrane region" description="Helical" evidence="1">
    <location>
        <begin position="213"/>
        <end position="234"/>
    </location>
</feature>
<dbReference type="GO" id="GO:0016874">
    <property type="term" value="F:ligase activity"/>
    <property type="evidence" value="ECO:0007669"/>
    <property type="project" value="UniProtKB-KW"/>
</dbReference>
<protein>
    <submittedName>
        <fullName evidence="2">O-Antigen ligase</fullName>
    </submittedName>
</protein>
<keyword evidence="1" id="KW-1133">Transmembrane helix</keyword>
<evidence type="ECO:0000313" key="3">
    <source>
        <dbReference type="Proteomes" id="UP000184147"/>
    </source>
</evidence>
<sequence length="408" mass="47494">MTLSLKSISLHSFLFTLCVIVPYFNNYELSFLIWLVVAVISLRKQYSRTFLTYWAIFVFLLLFAFLVGCFFEYSLYFIVRDVTYMLKPVLGLMIGYQLFHKGIEKPFRFLVYSGVAMAAIHLVMVAYGIFLQGAANVREIREYGGYFNDYEVYALLFLLFNKQFDLGLTARQRRNFLILLGASSFFYLARTNFLQFAILYMGMKGYLLLNKRALKIIFSSLVAIVLAYTAIYYYNPVRNGEGLDEFLYKIKMAPGEAFSTKINRDDWKDFNDNYRSYENIRTIQQLNHNETWWFGEGIGSQVDLKQKVYLGDMELRLISILHNGFMTVLLKTGLLGLGVYVLSILFFFFNGRPQNQELMTLKLLFIGTGVFLVLSNWVFMGVYNLLDSKSLLIGFLFAYKNQLVQRKP</sequence>
<feature type="transmembrane region" description="Helical" evidence="1">
    <location>
        <begin position="361"/>
        <end position="386"/>
    </location>
</feature>
<feature type="transmembrane region" description="Helical" evidence="1">
    <location>
        <begin position="176"/>
        <end position="201"/>
    </location>
</feature>
<gene>
    <name evidence="2" type="ORF">SAMN05444377_10165</name>
</gene>
<feature type="transmembrane region" description="Helical" evidence="1">
    <location>
        <begin position="111"/>
        <end position="130"/>
    </location>
</feature>
<accession>A0A1M4VV27</accession>
<reference evidence="2 3" key="1">
    <citation type="submission" date="2016-11" db="EMBL/GenBank/DDBJ databases">
        <authorList>
            <person name="Jaros S."/>
            <person name="Januszkiewicz K."/>
            <person name="Wedrychowicz H."/>
        </authorList>
    </citation>
    <scope>NUCLEOTIDE SEQUENCE [LARGE SCALE GENOMIC DNA]</scope>
    <source>
        <strain evidence="2 3">DSM 25660</strain>
    </source>
</reference>
<organism evidence="2 3">
    <name type="scientific">Flavobacterium fontis</name>
    <dbReference type="NCBI Taxonomy" id="1124188"/>
    <lineage>
        <taxon>Bacteria</taxon>
        <taxon>Pseudomonadati</taxon>
        <taxon>Bacteroidota</taxon>
        <taxon>Flavobacteriia</taxon>
        <taxon>Flavobacteriales</taxon>
        <taxon>Flavobacteriaceae</taxon>
        <taxon>Flavobacterium</taxon>
    </lineage>
</organism>
<evidence type="ECO:0000256" key="1">
    <source>
        <dbReference type="SAM" id="Phobius"/>
    </source>
</evidence>
<dbReference type="Proteomes" id="UP000184147">
    <property type="component" value="Unassembled WGS sequence"/>
</dbReference>
<keyword evidence="1" id="KW-0812">Transmembrane</keyword>
<name>A0A1M4VV27_9FLAO</name>
<keyword evidence="3" id="KW-1185">Reference proteome</keyword>
<keyword evidence="2" id="KW-0436">Ligase</keyword>
<feature type="transmembrane region" description="Helical" evidence="1">
    <location>
        <begin position="12"/>
        <end position="39"/>
    </location>
</feature>
<dbReference type="OrthoDB" id="787277at2"/>
<dbReference type="RefSeq" id="WP_073360275.1">
    <property type="nucleotide sequence ID" value="NZ_FQVQ01000001.1"/>
</dbReference>
<keyword evidence="1" id="KW-0472">Membrane</keyword>
<proteinExistence type="predicted"/>
<dbReference type="AlphaFoldDB" id="A0A1M4VV27"/>